<reference evidence="1" key="1">
    <citation type="submission" date="2021-01" db="EMBL/GenBank/DDBJ databases">
        <authorList>
            <consortium name="Genoscope - CEA"/>
            <person name="William W."/>
        </authorList>
    </citation>
    <scope>NUCLEOTIDE SEQUENCE</scope>
</reference>
<protein>
    <submittedName>
        <fullName evidence="1">Uncharacterized protein</fullName>
    </submittedName>
</protein>
<accession>A0A8S1KHN7</accession>
<proteinExistence type="predicted"/>
<sequence>MCQREYQKKRGKNIDSEGYSLKTDQKQNNGIEYKKLYNLYLDECVDYYNKQRKSDYEMNWQYSKKDREPIGELQVVLNGKVITILKQQIKTNGKRQNRKNSDQEIYAMSNSISGPKFNDIPCPQFLNI</sequence>
<dbReference type="AlphaFoldDB" id="A0A8S1KHN7"/>
<keyword evidence="2" id="KW-1185">Reference proteome</keyword>
<organism evidence="1 2">
    <name type="scientific">Paramecium sonneborni</name>
    <dbReference type="NCBI Taxonomy" id="65129"/>
    <lineage>
        <taxon>Eukaryota</taxon>
        <taxon>Sar</taxon>
        <taxon>Alveolata</taxon>
        <taxon>Ciliophora</taxon>
        <taxon>Intramacronucleata</taxon>
        <taxon>Oligohymenophorea</taxon>
        <taxon>Peniculida</taxon>
        <taxon>Parameciidae</taxon>
        <taxon>Paramecium</taxon>
    </lineage>
</organism>
<dbReference type="EMBL" id="CAJJDN010000006">
    <property type="protein sequence ID" value="CAD8052636.1"/>
    <property type="molecule type" value="Genomic_DNA"/>
</dbReference>
<evidence type="ECO:0000313" key="2">
    <source>
        <dbReference type="Proteomes" id="UP000692954"/>
    </source>
</evidence>
<name>A0A8S1KHN7_9CILI</name>
<evidence type="ECO:0000313" key="1">
    <source>
        <dbReference type="EMBL" id="CAD8052636.1"/>
    </source>
</evidence>
<dbReference type="Proteomes" id="UP000692954">
    <property type="component" value="Unassembled WGS sequence"/>
</dbReference>
<dbReference type="OrthoDB" id="294965at2759"/>
<comment type="caution">
    <text evidence="1">The sequence shown here is derived from an EMBL/GenBank/DDBJ whole genome shotgun (WGS) entry which is preliminary data.</text>
</comment>
<gene>
    <name evidence="1" type="ORF">PSON_ATCC_30995.1.T0060555</name>
</gene>